<accession>A0ABT8CAP1</accession>
<evidence type="ECO:0000313" key="1">
    <source>
        <dbReference type="EMBL" id="MDN3688678.1"/>
    </source>
</evidence>
<keyword evidence="2" id="KW-1185">Reference proteome</keyword>
<comment type="caution">
    <text evidence="1">The sequence shown here is derived from an EMBL/GenBank/DDBJ whole genome shotgun (WGS) entry which is preliminary data.</text>
</comment>
<organism evidence="1 2">
    <name type="scientific">Cyclobacterium jeungdonense</name>
    <dbReference type="NCBI Taxonomy" id="708087"/>
    <lineage>
        <taxon>Bacteria</taxon>
        <taxon>Pseudomonadati</taxon>
        <taxon>Bacteroidota</taxon>
        <taxon>Cytophagia</taxon>
        <taxon>Cytophagales</taxon>
        <taxon>Cyclobacteriaceae</taxon>
        <taxon>Cyclobacterium</taxon>
    </lineage>
</organism>
<evidence type="ECO:0000313" key="2">
    <source>
        <dbReference type="Proteomes" id="UP001236663"/>
    </source>
</evidence>
<sequence length="180" mass="19605">MDLFDYTGQNYLEESAALETEVCIADYFDIETFPALPDLDTGTTNADYVDLAAATFTMATGTKFHKFSATLERNALSTTLEGPRGAKAFMNMLTIARSGADKELVGFLRANRNRKLVVAFKFLGAAQYCILGYMGLPAEVDSGGIEVGAEITGEKVTNFVVRSIFHAPYFIDEVPLTEAV</sequence>
<dbReference type="EMBL" id="JAUFQS010000012">
    <property type="protein sequence ID" value="MDN3688678.1"/>
    <property type="molecule type" value="Genomic_DNA"/>
</dbReference>
<gene>
    <name evidence="1" type="ORF">QWZ15_12615</name>
</gene>
<name>A0ABT8CAP1_9BACT</name>
<dbReference type="RefSeq" id="WP_163386517.1">
    <property type="nucleotide sequence ID" value="NZ_JAUFQS010000012.1"/>
</dbReference>
<dbReference type="Proteomes" id="UP001236663">
    <property type="component" value="Unassembled WGS sequence"/>
</dbReference>
<reference evidence="2" key="1">
    <citation type="journal article" date="2019" name="Int. J. Syst. Evol. Microbiol.">
        <title>The Global Catalogue of Microorganisms (GCM) 10K type strain sequencing project: providing services to taxonomists for standard genome sequencing and annotation.</title>
        <authorList>
            <consortium name="The Broad Institute Genomics Platform"/>
            <consortium name="The Broad Institute Genome Sequencing Center for Infectious Disease"/>
            <person name="Wu L."/>
            <person name="Ma J."/>
        </authorList>
    </citation>
    <scope>NUCLEOTIDE SEQUENCE [LARGE SCALE GENOMIC DNA]</scope>
    <source>
        <strain evidence="2">CECT 7706</strain>
    </source>
</reference>
<proteinExistence type="predicted"/>
<protein>
    <submittedName>
        <fullName evidence="1">Uncharacterized protein</fullName>
    </submittedName>
</protein>